<evidence type="ECO:0000259" key="3">
    <source>
        <dbReference type="Pfam" id="PF08240"/>
    </source>
</evidence>
<dbReference type="InterPro" id="IPR051603">
    <property type="entry name" value="Zinc-ADH_QOR/CCCR"/>
</dbReference>
<dbReference type="Gene3D" id="3.90.180.10">
    <property type="entry name" value="Medium-chain alcohol dehydrogenases, catalytic domain"/>
    <property type="match status" value="1"/>
</dbReference>
<keyword evidence="1" id="KW-0521">NADP</keyword>
<reference evidence="5" key="1">
    <citation type="journal article" date="2019" name="Int. J. Syst. Evol. Microbiol.">
        <title>The Global Catalogue of Microorganisms (GCM) 10K type strain sequencing project: providing services to taxonomists for standard genome sequencing and annotation.</title>
        <authorList>
            <consortium name="The Broad Institute Genomics Platform"/>
            <consortium name="The Broad Institute Genome Sequencing Center for Infectious Disease"/>
            <person name="Wu L."/>
            <person name="Ma J."/>
        </authorList>
    </citation>
    <scope>NUCLEOTIDE SEQUENCE [LARGE SCALE GENOMIC DNA]</scope>
    <source>
        <strain evidence="5">CCUG 63369</strain>
    </source>
</reference>
<accession>A0ABW3BK76</accession>
<dbReference type="Proteomes" id="UP001596956">
    <property type="component" value="Unassembled WGS sequence"/>
</dbReference>
<evidence type="ECO:0000256" key="2">
    <source>
        <dbReference type="SAM" id="MobiDB-lite"/>
    </source>
</evidence>
<dbReference type="PANTHER" id="PTHR44154:SF1">
    <property type="entry name" value="QUINONE OXIDOREDUCTASE"/>
    <property type="match status" value="1"/>
</dbReference>
<dbReference type="SUPFAM" id="SSF50129">
    <property type="entry name" value="GroES-like"/>
    <property type="match status" value="1"/>
</dbReference>
<proteinExistence type="predicted"/>
<dbReference type="InterPro" id="IPR013154">
    <property type="entry name" value="ADH-like_N"/>
</dbReference>
<evidence type="ECO:0000313" key="5">
    <source>
        <dbReference type="Proteomes" id="UP001596956"/>
    </source>
</evidence>
<dbReference type="PANTHER" id="PTHR44154">
    <property type="entry name" value="QUINONE OXIDOREDUCTASE"/>
    <property type="match status" value="1"/>
</dbReference>
<dbReference type="EMBL" id="JBHTHR010000897">
    <property type="protein sequence ID" value="MFD0803442.1"/>
    <property type="molecule type" value="Genomic_DNA"/>
</dbReference>
<comment type="caution">
    <text evidence="4">The sequence shown here is derived from an EMBL/GenBank/DDBJ whole genome shotgun (WGS) entry which is preliminary data.</text>
</comment>
<feature type="region of interest" description="Disordered" evidence="2">
    <location>
        <begin position="50"/>
        <end position="82"/>
    </location>
</feature>
<dbReference type="Pfam" id="PF08240">
    <property type="entry name" value="ADH_N"/>
    <property type="match status" value="1"/>
</dbReference>
<sequence length="82" mass="8528">MAYAVRYSRYGPPEVLTLEEVAPPEPGPGQVRVAVRAAGVNPADWKIRSGAFSADASQPPKRPQGTGLDLAGTVEAVGPKVT</sequence>
<evidence type="ECO:0000313" key="4">
    <source>
        <dbReference type="EMBL" id="MFD0803442.1"/>
    </source>
</evidence>
<dbReference type="InterPro" id="IPR011032">
    <property type="entry name" value="GroES-like_sf"/>
</dbReference>
<gene>
    <name evidence="4" type="ORF">ACFQZU_19240</name>
</gene>
<feature type="domain" description="Alcohol dehydrogenase-like N-terminal" evidence="3">
    <location>
        <begin position="27"/>
        <end position="82"/>
    </location>
</feature>
<organism evidence="4 5">
    <name type="scientific">Streptomonospora algeriensis</name>
    <dbReference type="NCBI Taxonomy" id="995084"/>
    <lineage>
        <taxon>Bacteria</taxon>
        <taxon>Bacillati</taxon>
        <taxon>Actinomycetota</taxon>
        <taxon>Actinomycetes</taxon>
        <taxon>Streptosporangiales</taxon>
        <taxon>Nocardiopsidaceae</taxon>
        <taxon>Streptomonospora</taxon>
    </lineage>
</organism>
<feature type="non-terminal residue" evidence="4">
    <location>
        <position position="82"/>
    </location>
</feature>
<name>A0ABW3BK76_9ACTN</name>
<protein>
    <submittedName>
        <fullName evidence="4">Alcohol dehydrogenase catalytic domain-containing protein</fullName>
    </submittedName>
</protein>
<evidence type="ECO:0000256" key="1">
    <source>
        <dbReference type="ARBA" id="ARBA00022857"/>
    </source>
</evidence>
<keyword evidence="5" id="KW-1185">Reference proteome</keyword>